<proteinExistence type="predicted"/>
<dbReference type="EMBL" id="CP147407">
    <property type="protein sequence ID" value="WXB97273.1"/>
    <property type="molecule type" value="Genomic_DNA"/>
</dbReference>
<sequence>MSYEEVYWKLLEVDKALDRVGKSLDDINEGMDKAFSTIQGKLNNVEERELTRRSEK</sequence>
<gene>
    <name evidence="1" type="ORF">WCV65_01835</name>
</gene>
<evidence type="ECO:0000313" key="2">
    <source>
        <dbReference type="Proteomes" id="UP001377337"/>
    </source>
</evidence>
<reference evidence="1 2" key="1">
    <citation type="submission" date="2024-02" db="EMBL/GenBank/DDBJ databases">
        <title>Seven novel Bacillus-like species.</title>
        <authorList>
            <person name="Liu G."/>
        </authorList>
    </citation>
    <scope>NUCLEOTIDE SEQUENCE [LARGE SCALE GENOMIC DNA]</scope>
    <source>
        <strain evidence="1 2">FJAT-52054</strain>
    </source>
</reference>
<name>A0ABZ2NHK0_9BACI</name>
<dbReference type="Proteomes" id="UP001377337">
    <property type="component" value="Chromosome"/>
</dbReference>
<accession>A0ABZ2NHK0</accession>
<organism evidence="1 2">
    <name type="scientific">Metabacillus sediminis</name>
    <dbReference type="NCBI Taxonomy" id="3117746"/>
    <lineage>
        <taxon>Bacteria</taxon>
        <taxon>Bacillati</taxon>
        <taxon>Bacillota</taxon>
        <taxon>Bacilli</taxon>
        <taxon>Bacillales</taxon>
        <taxon>Bacillaceae</taxon>
        <taxon>Metabacillus</taxon>
    </lineage>
</organism>
<dbReference type="RefSeq" id="WP_338779551.1">
    <property type="nucleotide sequence ID" value="NZ_CP147407.1"/>
</dbReference>
<keyword evidence="2" id="KW-1185">Reference proteome</keyword>
<protein>
    <submittedName>
        <fullName evidence="1">Uncharacterized protein</fullName>
    </submittedName>
</protein>
<evidence type="ECO:0000313" key="1">
    <source>
        <dbReference type="EMBL" id="WXB97273.1"/>
    </source>
</evidence>